<reference evidence="2 3" key="1">
    <citation type="submission" date="2016-03" db="EMBL/GenBank/DDBJ databases">
        <authorList>
            <person name="Sant'Anna F.H."/>
            <person name="Ambrosini A."/>
            <person name="Souza R."/>
            <person name="Bach E."/>
            <person name="Fernandes G."/>
            <person name="Balsanelli E."/>
            <person name="Baura V.A."/>
            <person name="Souza E.M."/>
            <person name="Passaglia L."/>
        </authorList>
    </citation>
    <scope>NUCLEOTIDE SEQUENCE [LARGE SCALE GENOMIC DNA]</scope>
    <source>
        <strain evidence="2 3">P26E</strain>
    </source>
</reference>
<evidence type="ECO:0000313" key="3">
    <source>
        <dbReference type="Proteomes" id="UP000186058"/>
    </source>
</evidence>
<organism evidence="2 3">
    <name type="scientific">Paenibacillus helianthi</name>
    <dbReference type="NCBI Taxonomy" id="1349432"/>
    <lineage>
        <taxon>Bacteria</taxon>
        <taxon>Bacillati</taxon>
        <taxon>Bacillota</taxon>
        <taxon>Bacilli</taxon>
        <taxon>Bacillales</taxon>
        <taxon>Paenibacillaceae</taxon>
        <taxon>Paenibacillus</taxon>
    </lineage>
</organism>
<dbReference type="Proteomes" id="UP000186058">
    <property type="component" value="Unassembled WGS sequence"/>
</dbReference>
<proteinExistence type="predicted"/>
<keyword evidence="3" id="KW-1185">Reference proteome</keyword>
<dbReference type="EMBL" id="LVWI01000001">
    <property type="protein sequence ID" value="OKP91672.1"/>
    <property type="molecule type" value="Genomic_DNA"/>
</dbReference>
<feature type="signal peptide" evidence="1">
    <location>
        <begin position="1"/>
        <end position="32"/>
    </location>
</feature>
<keyword evidence="1" id="KW-0732">Signal</keyword>
<protein>
    <submittedName>
        <fullName evidence="2">Uncharacterized protein</fullName>
    </submittedName>
</protein>
<accession>A0ABX3EUY1</accession>
<gene>
    <name evidence="2" type="ORF">A3844_00665</name>
</gene>
<name>A0ABX3EUY1_9BACL</name>
<comment type="caution">
    <text evidence="2">The sequence shown here is derived from an EMBL/GenBank/DDBJ whole genome shotgun (WGS) entry which is preliminary data.</text>
</comment>
<evidence type="ECO:0000256" key="1">
    <source>
        <dbReference type="SAM" id="SignalP"/>
    </source>
</evidence>
<feature type="chain" id="PRO_5046404255" evidence="1">
    <location>
        <begin position="33"/>
        <end position="865"/>
    </location>
</feature>
<sequence>MRLYKNTYAAVLAGTFVIGQLAAGLAPGTVQASASSIPSANMAAAVTPKISPIVIGSGVTASLENVNIWTQTGGNILTYTVKYSNAGGTGANLVRYFSRVVTPEGSVIPGTPVTADALKKKVDANETLQVTYYVNVGQSESLQGMKIAMYVWDPKTKGYLRQAGTFAVPANYSTTVASGKSLNTLMNDIPVTAAAESLQIFKFSGKVYAKVGLSLTNKGSKVLGDPGYTAYLVSASGTSFELSLSSTQDGYKIQPQEKKSIYYLAEIPAYLKTDNMKLLFTQKDVTLKLELPGASFKLPAATSPNLVVGNGAIKTIIVNSNTIETKLSNASVYADKASAAWSFQLELKNTGNKAVTLPTYELAVKSAKGRTFPVNAKALNGITLRPLEVKVIPLTASVPLEVEQGTLQLQMIEAVGQELPAPTAGTETGGTSGTPAVSGNAVGKLTFPIAYFTIPYTLRTNVQQGQEYRTTNPYGTFSYSIQSIQRYPWKDDDIVIARLKLTNTQSVTLSLPELKGALKLNNLDLTSSTEIIMDKESAELAPGSSAEIDVLTKIPYAEEFSALNISLYTTENEEKKPFLALSTSSDMNSVTTIERGGNYIVAEKGKNSKVQENRTTVYSSSSTSKIIYTELLMSNEEKRQSSLTRLKAYYRTADGQFYEAQSSQSAGLAAPGGKQMVTFWAKIPGALQTNDMSLYLGTGITGGKLSEAGQEATGYVNVASLKLNPVTPVPVQNLGQISIFPYNFSVIRSEGQISEGSDSMSIEVDYKLTQDHSYDTDALDHKLVAKITDPFGLTQEKTLTLGTDLTEGDNNTYTLSITRGLYKQLKGGSYKITLYDEFQGGRIELGQQIYYLIYKPLPVIVKDEK</sequence>
<dbReference type="RefSeq" id="WP_074106289.1">
    <property type="nucleotide sequence ID" value="NZ_LVWI01000001.1"/>
</dbReference>
<evidence type="ECO:0000313" key="2">
    <source>
        <dbReference type="EMBL" id="OKP91672.1"/>
    </source>
</evidence>